<proteinExistence type="predicted"/>
<evidence type="ECO:0000256" key="1">
    <source>
        <dbReference type="SAM" id="MobiDB-lite"/>
    </source>
</evidence>
<evidence type="ECO:0000313" key="3">
    <source>
        <dbReference type="Proteomes" id="UP000800041"/>
    </source>
</evidence>
<dbReference type="AlphaFoldDB" id="A0A6G1GZ27"/>
<evidence type="ECO:0000313" key="2">
    <source>
        <dbReference type="EMBL" id="KAF1986047.1"/>
    </source>
</evidence>
<organism evidence="2 3">
    <name type="scientific">Aulographum hederae CBS 113979</name>
    <dbReference type="NCBI Taxonomy" id="1176131"/>
    <lineage>
        <taxon>Eukaryota</taxon>
        <taxon>Fungi</taxon>
        <taxon>Dikarya</taxon>
        <taxon>Ascomycota</taxon>
        <taxon>Pezizomycotina</taxon>
        <taxon>Dothideomycetes</taxon>
        <taxon>Pleosporomycetidae</taxon>
        <taxon>Aulographales</taxon>
        <taxon>Aulographaceae</taxon>
    </lineage>
</organism>
<name>A0A6G1GZ27_9PEZI</name>
<keyword evidence="3" id="KW-1185">Reference proteome</keyword>
<dbReference type="Proteomes" id="UP000800041">
    <property type="component" value="Unassembled WGS sequence"/>
</dbReference>
<dbReference type="EMBL" id="ML977159">
    <property type="protein sequence ID" value="KAF1986047.1"/>
    <property type="molecule type" value="Genomic_DNA"/>
</dbReference>
<accession>A0A6G1GZ27</accession>
<sequence>MGLRGCLQVDPTHSSWRVMIDSDTPRSSDRNQYGSQWSPDWMLARLFVSTSEQSHADSRSSYLPAISKHIVLPIHNPCKLELPLQQLLLPHSPRQVPVHQRVLPTRHLGSAEGKTRHPPVDSDLTLKVRSPQAKTGAVLGEGDVLSGKAGGEL</sequence>
<protein>
    <submittedName>
        <fullName evidence="2">Uncharacterized protein</fullName>
    </submittedName>
</protein>
<feature type="region of interest" description="Disordered" evidence="1">
    <location>
        <begin position="129"/>
        <end position="153"/>
    </location>
</feature>
<gene>
    <name evidence="2" type="ORF">K402DRAFT_98340</name>
</gene>
<reference evidence="2" key="1">
    <citation type="journal article" date="2020" name="Stud. Mycol.">
        <title>101 Dothideomycetes genomes: a test case for predicting lifestyles and emergence of pathogens.</title>
        <authorList>
            <person name="Haridas S."/>
            <person name="Albert R."/>
            <person name="Binder M."/>
            <person name="Bloem J."/>
            <person name="Labutti K."/>
            <person name="Salamov A."/>
            <person name="Andreopoulos B."/>
            <person name="Baker S."/>
            <person name="Barry K."/>
            <person name="Bills G."/>
            <person name="Bluhm B."/>
            <person name="Cannon C."/>
            <person name="Castanera R."/>
            <person name="Culley D."/>
            <person name="Daum C."/>
            <person name="Ezra D."/>
            <person name="Gonzalez J."/>
            <person name="Henrissat B."/>
            <person name="Kuo A."/>
            <person name="Liang C."/>
            <person name="Lipzen A."/>
            <person name="Lutzoni F."/>
            <person name="Magnuson J."/>
            <person name="Mondo S."/>
            <person name="Nolan M."/>
            <person name="Ohm R."/>
            <person name="Pangilinan J."/>
            <person name="Park H.-J."/>
            <person name="Ramirez L."/>
            <person name="Alfaro M."/>
            <person name="Sun H."/>
            <person name="Tritt A."/>
            <person name="Yoshinaga Y."/>
            <person name="Zwiers L.-H."/>
            <person name="Turgeon B."/>
            <person name="Goodwin S."/>
            <person name="Spatafora J."/>
            <person name="Crous P."/>
            <person name="Grigoriev I."/>
        </authorList>
    </citation>
    <scope>NUCLEOTIDE SEQUENCE</scope>
    <source>
        <strain evidence="2">CBS 113979</strain>
    </source>
</reference>